<reference evidence="1" key="1">
    <citation type="journal article" date="2014" name="Front. Microbiol.">
        <title>High frequency of phylogenetically diverse reductive dehalogenase-homologous genes in deep subseafloor sedimentary metagenomes.</title>
        <authorList>
            <person name="Kawai M."/>
            <person name="Futagami T."/>
            <person name="Toyoda A."/>
            <person name="Takaki Y."/>
            <person name="Nishi S."/>
            <person name="Hori S."/>
            <person name="Arai W."/>
            <person name="Tsubouchi T."/>
            <person name="Morono Y."/>
            <person name="Uchiyama I."/>
            <person name="Ito T."/>
            <person name="Fujiyama A."/>
            <person name="Inagaki F."/>
            <person name="Takami H."/>
        </authorList>
    </citation>
    <scope>NUCLEOTIDE SEQUENCE</scope>
    <source>
        <strain evidence="1">Expedition CK06-06</strain>
    </source>
</reference>
<sequence length="47" mass="5233">MIKVIVMVTFGPILSVSQPKKKELIIVGICPNIKSMVISSSPRFRVF</sequence>
<dbReference type="EMBL" id="BART01037067">
    <property type="protein sequence ID" value="GAH05527.1"/>
    <property type="molecule type" value="Genomic_DNA"/>
</dbReference>
<name>X1CD68_9ZZZZ</name>
<protein>
    <submittedName>
        <fullName evidence="1">Uncharacterized protein</fullName>
    </submittedName>
</protein>
<accession>X1CD68</accession>
<comment type="caution">
    <text evidence="1">The sequence shown here is derived from an EMBL/GenBank/DDBJ whole genome shotgun (WGS) entry which is preliminary data.</text>
</comment>
<evidence type="ECO:0000313" key="1">
    <source>
        <dbReference type="EMBL" id="GAH05527.1"/>
    </source>
</evidence>
<organism evidence="1">
    <name type="scientific">marine sediment metagenome</name>
    <dbReference type="NCBI Taxonomy" id="412755"/>
    <lineage>
        <taxon>unclassified sequences</taxon>
        <taxon>metagenomes</taxon>
        <taxon>ecological metagenomes</taxon>
    </lineage>
</organism>
<proteinExistence type="predicted"/>
<gene>
    <name evidence="1" type="ORF">S01H4_62203</name>
</gene>
<dbReference type="AlphaFoldDB" id="X1CD68"/>